<sequence>WFPVFLIPMSYFAQKGNYTRLTAWSFTPNAMHASSMPLPTSLISEIPSNKGDSVV</sequence>
<gene>
    <name evidence="1" type="ORF">EWB00_006799</name>
</gene>
<accession>A0A4Z2CX68</accession>
<reference evidence="1 2" key="1">
    <citation type="submission" date="2019-03" db="EMBL/GenBank/DDBJ databases">
        <title>An improved genome assembly of the fluke Schistosoma japonicum.</title>
        <authorList>
            <person name="Hu W."/>
            <person name="Luo F."/>
            <person name="Yin M."/>
            <person name="Mo X."/>
            <person name="Sun C."/>
            <person name="Wu Q."/>
            <person name="Zhu B."/>
            <person name="Xiang M."/>
            <person name="Wang J."/>
            <person name="Wang Y."/>
            <person name="Zhang T."/>
            <person name="Xu B."/>
            <person name="Zheng H."/>
            <person name="Feng Z."/>
        </authorList>
    </citation>
    <scope>NUCLEOTIDE SEQUENCE [LARGE SCALE GENOMIC DNA]</scope>
    <source>
        <strain evidence="1">HuSjv2</strain>
        <tissue evidence="1">Worms</tissue>
    </source>
</reference>
<keyword evidence="2" id="KW-1185">Reference proteome</keyword>
<feature type="non-terminal residue" evidence="1">
    <location>
        <position position="1"/>
    </location>
</feature>
<name>A0A4Z2CX68_SCHJA</name>
<protein>
    <submittedName>
        <fullName evidence="1">Endoplasmic reticulum metallopeptidase 1</fullName>
    </submittedName>
</protein>
<dbReference type="EMBL" id="SKCS01000403">
    <property type="protein sequence ID" value="TNN08825.1"/>
    <property type="molecule type" value="Genomic_DNA"/>
</dbReference>
<evidence type="ECO:0000313" key="1">
    <source>
        <dbReference type="EMBL" id="TNN08825.1"/>
    </source>
</evidence>
<organism evidence="1 2">
    <name type="scientific">Schistosoma japonicum</name>
    <name type="common">Blood fluke</name>
    <dbReference type="NCBI Taxonomy" id="6182"/>
    <lineage>
        <taxon>Eukaryota</taxon>
        <taxon>Metazoa</taxon>
        <taxon>Spiralia</taxon>
        <taxon>Lophotrochozoa</taxon>
        <taxon>Platyhelminthes</taxon>
        <taxon>Trematoda</taxon>
        <taxon>Digenea</taxon>
        <taxon>Strigeidida</taxon>
        <taxon>Schistosomatoidea</taxon>
        <taxon>Schistosomatidae</taxon>
        <taxon>Schistosoma</taxon>
    </lineage>
</organism>
<dbReference type="AlphaFoldDB" id="A0A4Z2CX68"/>
<comment type="caution">
    <text evidence="1">The sequence shown here is derived from an EMBL/GenBank/DDBJ whole genome shotgun (WGS) entry which is preliminary data.</text>
</comment>
<evidence type="ECO:0000313" key="2">
    <source>
        <dbReference type="Proteomes" id="UP000311919"/>
    </source>
</evidence>
<dbReference type="Proteomes" id="UP000311919">
    <property type="component" value="Unassembled WGS sequence"/>
</dbReference>
<proteinExistence type="predicted"/>